<protein>
    <submittedName>
        <fullName evidence="2">DUF4351 domain-containing protein</fullName>
    </submittedName>
</protein>
<evidence type="ECO:0000259" key="1">
    <source>
        <dbReference type="Pfam" id="PF14261"/>
    </source>
</evidence>
<evidence type="ECO:0000313" key="2">
    <source>
        <dbReference type="EMBL" id="UFP93176.1"/>
    </source>
</evidence>
<keyword evidence="3" id="KW-1185">Reference proteome</keyword>
<dbReference type="EMBL" id="CP063845">
    <property type="protein sequence ID" value="UFP93176.1"/>
    <property type="molecule type" value="Genomic_DNA"/>
</dbReference>
<feature type="domain" description="DUF4351" evidence="1">
    <location>
        <begin position="250"/>
        <end position="307"/>
    </location>
</feature>
<accession>A0ABY3PHM4</accession>
<organism evidence="2 3">
    <name type="scientific">Gloeobacter morelensis MG652769</name>
    <dbReference type="NCBI Taxonomy" id="2781736"/>
    <lineage>
        <taxon>Bacteria</taxon>
        <taxon>Bacillati</taxon>
        <taxon>Cyanobacteriota</taxon>
        <taxon>Cyanophyceae</taxon>
        <taxon>Gloeobacterales</taxon>
        <taxon>Gloeobacteraceae</taxon>
        <taxon>Gloeobacter</taxon>
        <taxon>Gloeobacter morelensis</taxon>
    </lineage>
</organism>
<dbReference type="Proteomes" id="UP001054846">
    <property type="component" value="Chromosome"/>
</dbReference>
<name>A0ABY3PHM4_9CYAN</name>
<dbReference type="PANTHER" id="PTHR35586:SF1">
    <property type="entry name" value="SLL1691 PROTEIN"/>
    <property type="match status" value="1"/>
</dbReference>
<evidence type="ECO:0000313" key="3">
    <source>
        <dbReference type="Proteomes" id="UP001054846"/>
    </source>
</evidence>
<dbReference type="PANTHER" id="PTHR35586">
    <property type="entry name" value="SLL1691 PROTEIN"/>
    <property type="match status" value="1"/>
</dbReference>
<dbReference type="InterPro" id="IPR025587">
    <property type="entry name" value="DUF4351"/>
</dbReference>
<gene>
    <name evidence="2" type="ORF">ISF26_15345</name>
</gene>
<dbReference type="RefSeq" id="WP_230840177.1">
    <property type="nucleotide sequence ID" value="NZ_CP063845.1"/>
</dbReference>
<sequence length="311" mass="35911">MTDHDRLFKELLSTFFVEFIDLFFADVGNYLERGSVVFLEKELFSDITAGERYEADLVVKARFRDQHSFFLVHIENQAEAQSSFSYRMFRYFARLYEKYQLPIYPIAVFSFAEPLRAEPTAHRVAFPDFTVMEFHYRVVQLNRLDWRDFLRQHNPVASALMARMHIAPAERPRVKLECLRLLATLRLDPARTQLISGFVDTYLKLTAQEERLFAAELATIRASEQEAVVQIVTSWMQQGLEQGRQEGRQVGRQEEALAIVLRLLSRRMGTLPVQNAERVSGLSTTALEALSEALLDFTSISDLDSWLAGQD</sequence>
<proteinExistence type="predicted"/>
<dbReference type="Pfam" id="PF14261">
    <property type="entry name" value="DUF4351"/>
    <property type="match status" value="1"/>
</dbReference>
<reference evidence="2 3" key="1">
    <citation type="journal article" date="2021" name="Genome Biol. Evol.">
        <title>Complete Genome Sequencing of a Novel Gloeobacter Species from a Waterfall Cave in Mexico.</title>
        <authorList>
            <person name="Saw J.H."/>
            <person name="Cardona T."/>
            <person name="Montejano G."/>
        </authorList>
    </citation>
    <scope>NUCLEOTIDE SEQUENCE [LARGE SCALE GENOMIC DNA]</scope>
    <source>
        <strain evidence="2">MG652769</strain>
    </source>
</reference>